<dbReference type="InterPro" id="IPR038332">
    <property type="entry name" value="PPE_sf"/>
</dbReference>
<evidence type="ECO:0000313" key="2">
    <source>
        <dbReference type="EMBL" id="BAV41814.1"/>
    </source>
</evidence>
<dbReference type="EMBL" id="AP017624">
    <property type="protein sequence ID" value="BAV41814.1"/>
    <property type="molecule type" value="Genomic_DNA"/>
</dbReference>
<dbReference type="InterPro" id="IPR000084">
    <property type="entry name" value="PE-PGRS_N"/>
</dbReference>
<dbReference type="AlphaFoldDB" id="A0A1B4Y408"/>
<dbReference type="Proteomes" id="UP000218067">
    <property type="component" value="Chromosome"/>
</dbReference>
<sequence>MSFLNVAPEMVAAAADNVESIGSALTAAQAAAAAPTIELVAPAADGVSIAVTAAFGSAAEEFQELGAQAAAFHEQIVALLNTAAAAYAGAEATAKQALLGVVNGPAQALLGHSLVGPTAGGYTAAAADGTSGGVVGALLGDPLLGVPFSAPYSFDTPFGPVALTLNGTASPLGEVVIDSGSLNVPLPLRLGVNALGPAITTAAALQASGTAFSGAVQSGDLLGAAGALLTAPGSAVNGFLFGQTAISQMVPAPDGSGYTSVDVSVPVGGLLAPTSVATLTLTPTSGAPTAILLDGSKFGGLITGLLDDFVPGF</sequence>
<dbReference type="SUPFAM" id="SSF140459">
    <property type="entry name" value="PE/PPE dimer-like"/>
    <property type="match status" value="1"/>
</dbReference>
<dbReference type="Pfam" id="PF00934">
    <property type="entry name" value="PE"/>
    <property type="match status" value="1"/>
</dbReference>
<dbReference type="Gene3D" id="1.10.287.850">
    <property type="entry name" value="HP0062-like domain"/>
    <property type="match status" value="1"/>
</dbReference>
<name>A0A1B4Y408_MYCUL</name>
<reference evidence="2 3" key="1">
    <citation type="submission" date="2016-08" db="EMBL/GenBank/DDBJ databases">
        <title>Complete genome sequence of Mycobacterium shinshuense, a subspecies of M. ulcerans.</title>
        <authorList>
            <person name="Yoshida M."/>
            <person name="Ogura Y."/>
            <person name="Hayashi T."/>
            <person name="Hoshino Y."/>
        </authorList>
    </citation>
    <scope>NUCLEOTIDE SEQUENCE [LARGE SCALE GENOMIC DNA]</scope>
    <source>
        <strain evidence="3">ATCC 33728</strain>
    </source>
</reference>
<protein>
    <submittedName>
        <fullName evidence="2">PE family protein</fullName>
    </submittedName>
</protein>
<gene>
    <name evidence="2" type="ORF">SHTP_2723</name>
</gene>
<proteinExistence type="predicted"/>
<evidence type="ECO:0000313" key="3">
    <source>
        <dbReference type="Proteomes" id="UP000218067"/>
    </source>
</evidence>
<evidence type="ECO:0000259" key="1">
    <source>
        <dbReference type="Pfam" id="PF00934"/>
    </source>
</evidence>
<dbReference type="GeneID" id="93437323"/>
<organism evidence="2 3">
    <name type="scientific">Mycobacterium ulcerans subsp. shinshuense</name>
    <dbReference type="NCBI Taxonomy" id="1124626"/>
    <lineage>
        <taxon>Bacteria</taxon>
        <taxon>Bacillati</taxon>
        <taxon>Actinomycetota</taxon>
        <taxon>Actinomycetes</taxon>
        <taxon>Mycobacteriales</taxon>
        <taxon>Mycobacteriaceae</taxon>
        <taxon>Mycobacterium</taxon>
        <taxon>Mycobacterium ulcerans group</taxon>
    </lineage>
</organism>
<dbReference type="GeneID" id="34344021"/>
<dbReference type="RefSeq" id="WP_012394195.1">
    <property type="nucleotide sequence ID" value="NZ_AP017624.1"/>
</dbReference>
<feature type="domain" description="PE" evidence="1">
    <location>
        <begin position="4"/>
        <end position="93"/>
    </location>
</feature>
<accession>A0A1B4Y408</accession>